<dbReference type="PRINTS" id="PR00625">
    <property type="entry name" value="JDOMAIN"/>
</dbReference>
<evidence type="ECO:0000313" key="4">
    <source>
        <dbReference type="EMBL" id="PDW01985.1"/>
    </source>
</evidence>
<comment type="caution">
    <text evidence="4">The sequence shown here is derived from an EMBL/GenBank/DDBJ whole genome shotgun (WGS) entry which is preliminary data.</text>
</comment>
<evidence type="ECO:0000256" key="2">
    <source>
        <dbReference type="SAM" id="Phobius"/>
    </source>
</evidence>
<dbReference type="PROSITE" id="PS50076">
    <property type="entry name" value="DNAJ_2"/>
    <property type="match status" value="1"/>
</dbReference>
<dbReference type="InterPro" id="IPR001623">
    <property type="entry name" value="DnaJ_domain"/>
</dbReference>
<dbReference type="Proteomes" id="UP000220527">
    <property type="component" value="Unassembled WGS sequence"/>
</dbReference>
<name>A0A2A6RGH6_9CHLR</name>
<reference evidence="5" key="1">
    <citation type="submission" date="2017-08" db="EMBL/GenBank/DDBJ databases">
        <authorList>
            <person name="Grouzdev D.S."/>
            <person name="Gaisin V.A."/>
            <person name="Rysina M.S."/>
            <person name="Gorlenko V.M."/>
        </authorList>
    </citation>
    <scope>NUCLEOTIDE SEQUENCE [LARGE SCALE GENOMIC DNA]</scope>
    <source>
        <strain evidence="5">Kir15-3F</strain>
    </source>
</reference>
<proteinExistence type="predicted"/>
<dbReference type="SMART" id="SM00271">
    <property type="entry name" value="DnaJ"/>
    <property type="match status" value="1"/>
</dbReference>
<feature type="compositionally biased region" description="Pro residues" evidence="1">
    <location>
        <begin position="82"/>
        <end position="91"/>
    </location>
</feature>
<dbReference type="AlphaFoldDB" id="A0A2A6RGH6"/>
<gene>
    <name evidence="4" type="ORF">CJ255_16375</name>
</gene>
<dbReference type="CDD" id="cd06257">
    <property type="entry name" value="DnaJ"/>
    <property type="match status" value="1"/>
</dbReference>
<organism evidence="4 5">
    <name type="scientific">Candidatus Viridilinea mediisalina</name>
    <dbReference type="NCBI Taxonomy" id="2024553"/>
    <lineage>
        <taxon>Bacteria</taxon>
        <taxon>Bacillati</taxon>
        <taxon>Chloroflexota</taxon>
        <taxon>Chloroflexia</taxon>
        <taxon>Chloroflexales</taxon>
        <taxon>Chloroflexineae</taxon>
        <taxon>Oscillochloridaceae</taxon>
        <taxon>Candidatus Viridilinea</taxon>
    </lineage>
</organism>
<evidence type="ECO:0000256" key="1">
    <source>
        <dbReference type="SAM" id="MobiDB-lite"/>
    </source>
</evidence>
<keyword evidence="2" id="KW-1133">Transmembrane helix</keyword>
<dbReference type="EMBL" id="NQWI01000095">
    <property type="protein sequence ID" value="PDW01985.1"/>
    <property type="molecule type" value="Genomic_DNA"/>
</dbReference>
<dbReference type="PANTHER" id="PTHR24074">
    <property type="entry name" value="CO-CHAPERONE PROTEIN DJLA"/>
    <property type="match status" value="1"/>
</dbReference>
<dbReference type="OrthoDB" id="9779889at2"/>
<feature type="transmembrane region" description="Helical" evidence="2">
    <location>
        <begin position="172"/>
        <end position="193"/>
    </location>
</feature>
<dbReference type="InterPro" id="IPR050817">
    <property type="entry name" value="DjlA_DnaK_co-chaperone"/>
</dbReference>
<dbReference type="InterPro" id="IPR036869">
    <property type="entry name" value="J_dom_sf"/>
</dbReference>
<feature type="compositionally biased region" description="Low complexity" evidence="1">
    <location>
        <begin position="212"/>
        <end position="249"/>
    </location>
</feature>
<feature type="region of interest" description="Disordered" evidence="1">
    <location>
        <begin position="76"/>
        <end position="105"/>
    </location>
</feature>
<keyword evidence="2" id="KW-0812">Transmembrane</keyword>
<evidence type="ECO:0000313" key="5">
    <source>
        <dbReference type="Proteomes" id="UP000220527"/>
    </source>
</evidence>
<dbReference type="SUPFAM" id="SSF46565">
    <property type="entry name" value="Chaperone J-domain"/>
    <property type="match status" value="1"/>
</dbReference>
<dbReference type="Gene3D" id="1.10.287.110">
    <property type="entry name" value="DnaJ domain"/>
    <property type="match status" value="1"/>
</dbReference>
<feature type="region of interest" description="Disordered" evidence="1">
    <location>
        <begin position="208"/>
        <end position="265"/>
    </location>
</feature>
<dbReference type="Pfam" id="PF00226">
    <property type="entry name" value="DnaJ"/>
    <property type="match status" value="1"/>
</dbReference>
<accession>A0A2A6RGH6</accession>
<feature type="domain" description="J" evidence="3">
    <location>
        <begin position="8"/>
        <end position="78"/>
    </location>
</feature>
<dbReference type="RefSeq" id="WP_097645178.1">
    <property type="nucleotide sequence ID" value="NZ_NQWI01000095.1"/>
</dbReference>
<evidence type="ECO:0000259" key="3">
    <source>
        <dbReference type="PROSITE" id="PS50076"/>
    </source>
</evidence>
<keyword evidence="2" id="KW-0472">Membrane</keyword>
<keyword evidence="5" id="KW-1185">Reference proteome</keyword>
<sequence>MDDFEQLDYYTLLELARNATADEIKRAYRRQMALYHPDRFAGAAPDAQAYASRRAQRINEAYAVLTDFSARVTYNRSLPDPATAPPQPAPARTPRTGAPQQPASRDQLAELYDQAQAHMVAGRYNEALHLLREIVQISPFYRDSSALLARAEAVVAHARPAAAQVPDRRRRALMFGGVGALLLAGLGAAGWAVRRPFVGTDPQATPAAVGVATQPSETATAQAEAAAPAPAEATATPSPTAAPSATPTTTPQPSPTMRPATPTPTLIPEQGRIIYSADFSTAQGWPITSGRGWSVGLAANGYQIVAIDGAGHIWAYRTSPAGMEYLVGVDVQIEGGMAGLMLRFQEREYLAFFINPQQGNYRLEQRLASGPNVLAEERSSAIKRGATAENRLVARLEGNTIALRINGQAIFERDLTTPPPSIHYGLVAVAQGSTCTATFRNLAIRELT</sequence>
<protein>
    <recommendedName>
        <fullName evidence="3">J domain-containing protein</fullName>
    </recommendedName>
</protein>
<dbReference type="Gene3D" id="2.60.120.560">
    <property type="entry name" value="Exo-inulinase, domain 1"/>
    <property type="match status" value="1"/>
</dbReference>